<name>A0A5C5V0N5_9BACT</name>
<organism evidence="1 2">
    <name type="scientific">Blastopirellula retiformator</name>
    <dbReference type="NCBI Taxonomy" id="2527970"/>
    <lineage>
        <taxon>Bacteria</taxon>
        <taxon>Pseudomonadati</taxon>
        <taxon>Planctomycetota</taxon>
        <taxon>Planctomycetia</taxon>
        <taxon>Pirellulales</taxon>
        <taxon>Pirellulaceae</taxon>
        <taxon>Blastopirellula</taxon>
    </lineage>
</organism>
<evidence type="ECO:0008006" key="3">
    <source>
        <dbReference type="Google" id="ProtNLM"/>
    </source>
</evidence>
<dbReference type="EMBL" id="SJPF01000004">
    <property type="protein sequence ID" value="TWT31951.1"/>
    <property type="molecule type" value="Genomic_DNA"/>
</dbReference>
<dbReference type="Proteomes" id="UP000318878">
    <property type="component" value="Unassembled WGS sequence"/>
</dbReference>
<evidence type="ECO:0000313" key="1">
    <source>
        <dbReference type="EMBL" id="TWT31951.1"/>
    </source>
</evidence>
<reference evidence="1 2" key="1">
    <citation type="submission" date="2019-02" db="EMBL/GenBank/DDBJ databases">
        <title>Deep-cultivation of Planctomycetes and their phenomic and genomic characterization uncovers novel biology.</title>
        <authorList>
            <person name="Wiegand S."/>
            <person name="Jogler M."/>
            <person name="Boedeker C."/>
            <person name="Pinto D."/>
            <person name="Vollmers J."/>
            <person name="Rivas-Marin E."/>
            <person name="Kohn T."/>
            <person name="Peeters S.H."/>
            <person name="Heuer A."/>
            <person name="Rast P."/>
            <person name="Oberbeckmann S."/>
            <person name="Bunk B."/>
            <person name="Jeske O."/>
            <person name="Meyerdierks A."/>
            <person name="Storesund J.E."/>
            <person name="Kallscheuer N."/>
            <person name="Luecker S."/>
            <person name="Lage O.M."/>
            <person name="Pohl T."/>
            <person name="Merkel B.J."/>
            <person name="Hornburger P."/>
            <person name="Mueller R.-W."/>
            <person name="Bruemmer F."/>
            <person name="Labrenz M."/>
            <person name="Spormann A.M."/>
            <person name="Op Den Camp H."/>
            <person name="Overmann J."/>
            <person name="Amann R."/>
            <person name="Jetten M.S.M."/>
            <person name="Mascher T."/>
            <person name="Medema M.H."/>
            <person name="Devos D.P."/>
            <person name="Kaster A.-K."/>
            <person name="Ovreas L."/>
            <person name="Rohde M."/>
            <person name="Galperin M.Y."/>
            <person name="Jogler C."/>
        </authorList>
    </citation>
    <scope>NUCLEOTIDE SEQUENCE [LARGE SCALE GENOMIC DNA]</scope>
    <source>
        <strain evidence="1 2">Enr8</strain>
    </source>
</reference>
<comment type="caution">
    <text evidence="1">The sequence shown here is derived from an EMBL/GenBank/DDBJ whole genome shotgun (WGS) entry which is preliminary data.</text>
</comment>
<proteinExistence type="predicted"/>
<keyword evidence="2" id="KW-1185">Reference proteome</keyword>
<dbReference type="AlphaFoldDB" id="A0A5C5V0N5"/>
<gene>
    <name evidence="1" type="ORF">Enr8_38770</name>
</gene>
<dbReference type="RefSeq" id="WP_186767742.1">
    <property type="nucleotide sequence ID" value="NZ_SJPF01000004.1"/>
</dbReference>
<evidence type="ECO:0000313" key="2">
    <source>
        <dbReference type="Proteomes" id="UP000318878"/>
    </source>
</evidence>
<sequence>MTSRSTCVLYETDGRWAVALRAAAEDLPILETRSPERWLAHFRESPASILAVAAPSGCDAIRFARLLEASALLGRRFPEMCLIVLLSEEDRSLATAAYEAGAAWVQIGRWRLDPLIRLVRRHQAMFPDLPAETPIESIWRTLPWGDLPES</sequence>
<accession>A0A5C5V0N5</accession>
<protein>
    <recommendedName>
        <fullName evidence="3">Response regulatory domain-containing protein</fullName>
    </recommendedName>
</protein>